<evidence type="ECO:0000313" key="10">
    <source>
        <dbReference type="Proteomes" id="UP001152533"/>
    </source>
</evidence>
<dbReference type="SUPFAM" id="SSF47336">
    <property type="entry name" value="ACP-like"/>
    <property type="match status" value="1"/>
</dbReference>
<keyword evidence="3" id="KW-0808">Transferase</keyword>
<dbReference type="Pfam" id="PF08659">
    <property type="entry name" value="KR"/>
    <property type="match status" value="1"/>
</dbReference>
<dbReference type="PANTHER" id="PTHR45681">
    <property type="entry name" value="POLYKETIDE SYNTHASE 44-RELATED"/>
    <property type="match status" value="1"/>
</dbReference>
<evidence type="ECO:0000256" key="5">
    <source>
        <dbReference type="ARBA" id="ARBA00023002"/>
    </source>
</evidence>
<evidence type="ECO:0000313" key="9">
    <source>
        <dbReference type="EMBL" id="CAI0650916.1"/>
    </source>
</evidence>
<sequence length="1057" mass="115277">MNFKTLNVENDPVAQGFEIGKYDLVVAANVFHATQSLDVTLKHVRKLMKPGAQLLLYEITNNTLMQTGFGFGLLPGWWLSEENYRQWSPLLSVPDWSEHMKRTGFTGVDLSFTDYHDPKNHVSSLMVATASTGDAKPQTRPEVILVTSSSSGISDSVSANLDRTLSRLGVESRICSLLDLQADDFAHKVCIFLGDLQAHPFLLDMAPEQFDGLKKMVTSASGLLWLAAGGGPSCKTPTAELVTGFSRTVRAENPKLKFVTLSLENGRDVESISKYTTQLFDAIFLSGDESVVDNQFAVVDGTIHIPRLVEATYMDKAINAKTNKPRPVEAEFGSDPSRALKMVVGSPGLLDTLHFIDDLLYEQPLADDQVEFKVMASGLNFLDIMVSLGQVIGNQIGIEASGIVTRAGKDSPLKPGDRVAGMLRGSVKTYARTPYKALAKLPDNLSFINAATLPVVFVTAYCVLYDIANVQPGETVLIHAAAGGVGQACIQLAHLRGAEVYATVGSLDKCELLEKGYGIPRDHIFSSRDLTFAQGIKRMTKGRGVDVVVNALSGAALRASWDVIAPFGRFVEIGKVDIYSSARLNMEKFKNNVRFEFLDVSYFGENHEDSFNRVLRAIMQLVAAGKISELRPVTTYPLSRVEEAFRYMQSGAHSGKIVIEPHDDDKVMIMPSQKPTYHFDPNASYVISGGLGGLGRSMASWMVRRGAKNLILLSRFGPVRESGQKLIAELESQGVRVVAPPCDVTSRQTLERVLEDCQNNMPPVKGCIQGSMVLKDAVFANMTLEDYDTAVRPKVHASWNLHEVLPKDMDFFILLSSGSGIVGKGGQANYCVGNAYQDALARYRVSHGLKATVLDLGIILSVGYAAEKIDVMGHLRAQGYAALREEEYHALLDEICNPANSVAPLIRSQISLGFEIPETLRSKGIEFPGWMHEPLFKHIHQIRTIGGNTEESKDSVNYSMLLAGAETLEAAENVITKAIIQKLSRALGIDAATIDSSQPLHAYGVDSLVAVELRTWLSKEMGAEVAVFDMVGDSTIRSLGTFVASRSTLVRLNNGGN</sequence>
<dbReference type="InterPro" id="IPR006162">
    <property type="entry name" value="Ppantetheine_attach_site"/>
</dbReference>
<keyword evidence="6" id="KW-0511">Multifunctional enzyme</keyword>
<evidence type="ECO:0000256" key="1">
    <source>
        <dbReference type="ARBA" id="ARBA00022450"/>
    </source>
</evidence>
<dbReference type="SUPFAM" id="SSF53335">
    <property type="entry name" value="S-adenosyl-L-methionine-dependent methyltransferases"/>
    <property type="match status" value="1"/>
</dbReference>
<dbReference type="CDD" id="cd05195">
    <property type="entry name" value="enoyl_red"/>
    <property type="match status" value="1"/>
</dbReference>
<dbReference type="InterPro" id="IPR056501">
    <property type="entry name" value="NAD-bd_HRPKS_sdrA"/>
</dbReference>
<dbReference type="InterPro" id="IPR057326">
    <property type="entry name" value="KR_dom"/>
</dbReference>
<dbReference type="InterPro" id="IPR050444">
    <property type="entry name" value="Polyketide_Synthase"/>
</dbReference>
<dbReference type="FunFam" id="3.40.50.720:FF:000209">
    <property type="entry name" value="Polyketide synthase Pks12"/>
    <property type="match status" value="1"/>
</dbReference>
<evidence type="ECO:0000256" key="2">
    <source>
        <dbReference type="ARBA" id="ARBA00022553"/>
    </source>
</evidence>
<keyword evidence="2" id="KW-0597">Phosphoprotein</keyword>
<keyword evidence="5" id="KW-0560">Oxidoreductase</keyword>
<dbReference type="GO" id="GO:0031177">
    <property type="term" value="F:phosphopantetheine binding"/>
    <property type="evidence" value="ECO:0007669"/>
    <property type="project" value="InterPro"/>
</dbReference>
<keyword evidence="1" id="KW-0596">Phosphopantetheine</keyword>
<dbReference type="Pfam" id="PF23114">
    <property type="entry name" value="NAD-bd_HRPKS_sdrA"/>
    <property type="match status" value="1"/>
</dbReference>
<dbReference type="Gene3D" id="3.90.180.10">
    <property type="entry name" value="Medium-chain alcohol dehydrogenases, catalytic domain"/>
    <property type="match status" value="1"/>
</dbReference>
<dbReference type="InterPro" id="IPR020806">
    <property type="entry name" value="PKS_PP-bd"/>
</dbReference>
<dbReference type="EMBL" id="CAMGZC010000961">
    <property type="protein sequence ID" value="CAI0650916.1"/>
    <property type="molecule type" value="Genomic_DNA"/>
</dbReference>
<dbReference type="Pfam" id="PF13489">
    <property type="entry name" value="Methyltransf_23"/>
    <property type="match status" value="1"/>
</dbReference>
<evidence type="ECO:0000256" key="6">
    <source>
        <dbReference type="ARBA" id="ARBA00023268"/>
    </source>
</evidence>
<accession>A0A9W4S0V5</accession>
<dbReference type="SUPFAM" id="SSF51735">
    <property type="entry name" value="NAD(P)-binding Rossmann-fold domains"/>
    <property type="match status" value="2"/>
</dbReference>
<dbReference type="PROSITE" id="PS00012">
    <property type="entry name" value="PHOSPHOPANTETHEINE"/>
    <property type="match status" value="1"/>
</dbReference>
<dbReference type="GO" id="GO:0030639">
    <property type="term" value="P:polyketide biosynthetic process"/>
    <property type="evidence" value="ECO:0007669"/>
    <property type="project" value="UniProtKB-ARBA"/>
</dbReference>
<reference evidence="9" key="1">
    <citation type="submission" date="2022-08" db="EMBL/GenBank/DDBJ databases">
        <authorList>
            <person name="Giroux E."/>
            <person name="Giroux E."/>
        </authorList>
    </citation>
    <scope>NUCLEOTIDE SEQUENCE</scope>
    <source>
        <strain evidence="9">H1091258</strain>
    </source>
</reference>
<gene>
    <name evidence="9" type="ORF">CGXH109_LOCUS100852</name>
</gene>
<dbReference type="SMART" id="SM00829">
    <property type="entry name" value="PKS_ER"/>
    <property type="match status" value="1"/>
</dbReference>
<evidence type="ECO:0000256" key="7">
    <source>
        <dbReference type="ARBA" id="ARBA00023315"/>
    </source>
</evidence>
<comment type="caution">
    <text evidence="9">The sequence shown here is derived from an EMBL/GenBank/DDBJ whole genome shotgun (WGS) entry which is preliminary data.</text>
</comment>
<dbReference type="GO" id="GO:0016746">
    <property type="term" value="F:acyltransferase activity"/>
    <property type="evidence" value="ECO:0007669"/>
    <property type="project" value="UniProtKB-KW"/>
</dbReference>
<dbReference type="InterPro" id="IPR011032">
    <property type="entry name" value="GroES-like_sf"/>
</dbReference>
<dbReference type="Pfam" id="PF23297">
    <property type="entry name" value="ACP_SdgA_C"/>
    <property type="match status" value="1"/>
</dbReference>
<dbReference type="SMART" id="SM00822">
    <property type="entry name" value="PKS_KR"/>
    <property type="match status" value="1"/>
</dbReference>
<name>A0A9W4S0V5_9PEZI</name>
<dbReference type="AlphaFoldDB" id="A0A9W4S0V5"/>
<dbReference type="InterPro" id="IPR036291">
    <property type="entry name" value="NAD(P)-bd_dom_sf"/>
</dbReference>
<evidence type="ECO:0000256" key="3">
    <source>
        <dbReference type="ARBA" id="ARBA00022679"/>
    </source>
</evidence>
<organism evidence="9 10">
    <name type="scientific">Colletotrichum noveboracense</name>
    <dbReference type="NCBI Taxonomy" id="2664923"/>
    <lineage>
        <taxon>Eukaryota</taxon>
        <taxon>Fungi</taxon>
        <taxon>Dikarya</taxon>
        <taxon>Ascomycota</taxon>
        <taxon>Pezizomycotina</taxon>
        <taxon>Sordariomycetes</taxon>
        <taxon>Hypocreomycetidae</taxon>
        <taxon>Glomerellales</taxon>
        <taxon>Glomerellaceae</taxon>
        <taxon>Colletotrichum</taxon>
        <taxon>Colletotrichum gloeosporioides species complex</taxon>
    </lineage>
</organism>
<dbReference type="SUPFAM" id="SSF50129">
    <property type="entry name" value="GroES-like"/>
    <property type="match status" value="1"/>
</dbReference>
<dbReference type="InterPro" id="IPR029063">
    <property type="entry name" value="SAM-dependent_MTases_sf"/>
</dbReference>
<dbReference type="InterPro" id="IPR013154">
    <property type="entry name" value="ADH-like_N"/>
</dbReference>
<protein>
    <recommendedName>
        <fullName evidence="8">Carrier domain-containing protein</fullName>
    </recommendedName>
</protein>
<keyword evidence="4" id="KW-0521">NADP</keyword>
<evidence type="ECO:0000256" key="4">
    <source>
        <dbReference type="ARBA" id="ARBA00022857"/>
    </source>
</evidence>
<dbReference type="Proteomes" id="UP001152533">
    <property type="component" value="Unassembled WGS sequence"/>
</dbReference>
<dbReference type="InterPro" id="IPR020843">
    <property type="entry name" value="ER"/>
</dbReference>
<feature type="domain" description="Carrier" evidence="8">
    <location>
        <begin position="970"/>
        <end position="1047"/>
    </location>
</feature>
<dbReference type="InterPro" id="IPR013968">
    <property type="entry name" value="PKS_KR"/>
</dbReference>
<dbReference type="Gene3D" id="3.40.50.720">
    <property type="entry name" value="NAD(P)-binding Rossmann-like Domain"/>
    <property type="match status" value="2"/>
</dbReference>
<dbReference type="Pfam" id="PF13602">
    <property type="entry name" value="ADH_zinc_N_2"/>
    <property type="match status" value="1"/>
</dbReference>
<keyword evidence="7" id="KW-0012">Acyltransferase</keyword>
<dbReference type="GO" id="GO:1901336">
    <property type="term" value="P:lactone biosynthetic process"/>
    <property type="evidence" value="ECO:0007669"/>
    <property type="project" value="UniProtKB-ARBA"/>
</dbReference>
<keyword evidence="10" id="KW-1185">Reference proteome</keyword>
<dbReference type="InterPro" id="IPR036736">
    <property type="entry name" value="ACP-like_sf"/>
</dbReference>
<dbReference type="PANTHER" id="PTHR45681:SF6">
    <property type="entry name" value="POLYKETIDE SYNTHASE 37"/>
    <property type="match status" value="1"/>
</dbReference>
<dbReference type="Gene3D" id="3.40.50.150">
    <property type="entry name" value="Vaccinia Virus protein VP39"/>
    <property type="match status" value="1"/>
</dbReference>
<dbReference type="InterPro" id="IPR009081">
    <property type="entry name" value="PP-bd_ACP"/>
</dbReference>
<dbReference type="GO" id="GO:0016491">
    <property type="term" value="F:oxidoreductase activity"/>
    <property type="evidence" value="ECO:0007669"/>
    <property type="project" value="UniProtKB-KW"/>
</dbReference>
<dbReference type="PROSITE" id="PS50075">
    <property type="entry name" value="CARRIER"/>
    <property type="match status" value="1"/>
</dbReference>
<proteinExistence type="predicted"/>
<dbReference type="Pfam" id="PF08240">
    <property type="entry name" value="ADH_N"/>
    <property type="match status" value="1"/>
</dbReference>
<dbReference type="SMART" id="SM00823">
    <property type="entry name" value="PKS_PP"/>
    <property type="match status" value="1"/>
</dbReference>
<dbReference type="Gene3D" id="1.10.1200.10">
    <property type="entry name" value="ACP-like"/>
    <property type="match status" value="1"/>
</dbReference>
<evidence type="ECO:0000259" key="8">
    <source>
        <dbReference type="PROSITE" id="PS50075"/>
    </source>
</evidence>